<dbReference type="InterPro" id="IPR038765">
    <property type="entry name" value="Papain-like_cys_pep_sf"/>
</dbReference>
<reference evidence="2" key="1">
    <citation type="submission" date="2024-04" db="EMBL/GenBank/DDBJ databases">
        <title>Salinicola lusitanus LLJ914,a marine bacterium isolated from the Okinawa Trough.</title>
        <authorList>
            <person name="Li J."/>
        </authorList>
    </citation>
    <scope>NUCLEOTIDE SEQUENCE [LARGE SCALE GENOMIC DNA]</scope>
</reference>
<dbReference type="Proteomes" id="UP001460270">
    <property type="component" value="Unassembled WGS sequence"/>
</dbReference>
<keyword evidence="2" id="KW-1185">Reference proteome</keyword>
<dbReference type="EMBL" id="JBBPFD010000004">
    <property type="protein sequence ID" value="KAK7929015.1"/>
    <property type="molecule type" value="Genomic_DNA"/>
</dbReference>
<name>A0AAW0PGY8_9GOBI</name>
<comment type="caution">
    <text evidence="1">The sequence shown here is derived from an EMBL/GenBank/DDBJ whole genome shotgun (WGS) entry which is preliminary data.</text>
</comment>
<accession>A0AAW0PGY8</accession>
<evidence type="ECO:0000313" key="1">
    <source>
        <dbReference type="EMBL" id="KAK7929015.1"/>
    </source>
</evidence>
<dbReference type="SUPFAM" id="SSF54001">
    <property type="entry name" value="Cysteine proteinases"/>
    <property type="match status" value="1"/>
</dbReference>
<organism evidence="1 2">
    <name type="scientific">Mugilogobius chulae</name>
    <name type="common">yellowstripe goby</name>
    <dbReference type="NCBI Taxonomy" id="88201"/>
    <lineage>
        <taxon>Eukaryota</taxon>
        <taxon>Metazoa</taxon>
        <taxon>Chordata</taxon>
        <taxon>Craniata</taxon>
        <taxon>Vertebrata</taxon>
        <taxon>Euteleostomi</taxon>
        <taxon>Actinopterygii</taxon>
        <taxon>Neopterygii</taxon>
        <taxon>Teleostei</taxon>
        <taxon>Neoteleostei</taxon>
        <taxon>Acanthomorphata</taxon>
        <taxon>Gobiaria</taxon>
        <taxon>Gobiiformes</taxon>
        <taxon>Gobioidei</taxon>
        <taxon>Gobiidae</taxon>
        <taxon>Gobionellinae</taxon>
        <taxon>Mugilogobius</taxon>
    </lineage>
</organism>
<evidence type="ECO:0000313" key="2">
    <source>
        <dbReference type="Proteomes" id="UP001460270"/>
    </source>
</evidence>
<sequence length="182" mass="21019">MYLRHRDFRTLRPHQWFVGEAMKCSLHAYAIKHKILTQICLMFHYTAGNFINGNKNNMSNQLQLLPTSDHQSCDGVMSLVNINNNHWNLLVNPMASTDELEASINADRRIGEFLSLRQRKHSMTCWKSISFTGAVMKHPYQQDGYSCGVLVLMMAEAIMEAFPQLPEMDFFTSKEAMADERR</sequence>
<proteinExistence type="predicted"/>
<gene>
    <name evidence="1" type="ORF">WMY93_005410</name>
</gene>
<dbReference type="Gene3D" id="3.40.395.10">
    <property type="entry name" value="Adenoviral Proteinase, Chain A"/>
    <property type="match status" value="1"/>
</dbReference>
<evidence type="ECO:0008006" key="3">
    <source>
        <dbReference type="Google" id="ProtNLM"/>
    </source>
</evidence>
<dbReference type="AlphaFoldDB" id="A0AAW0PGY8"/>
<protein>
    <recommendedName>
        <fullName evidence="3">Ubiquitin-like protease family profile domain-containing protein</fullName>
    </recommendedName>
</protein>